<evidence type="ECO:0000313" key="3">
    <source>
        <dbReference type="Proteomes" id="UP000260665"/>
    </source>
</evidence>
<dbReference type="NCBIfam" id="TIGR02293">
    <property type="entry name" value="TAS_TIGR02293"/>
    <property type="match status" value="1"/>
</dbReference>
<dbReference type="InterPro" id="IPR011979">
    <property type="entry name" value="Antitox_Xre"/>
</dbReference>
<dbReference type="InterPro" id="IPR024467">
    <property type="entry name" value="Xre/MbcA/ParS-like_toxin-bd"/>
</dbReference>
<dbReference type="RefSeq" id="WP_117180134.1">
    <property type="nucleotide sequence ID" value="NZ_QFZK01000026.1"/>
</dbReference>
<reference evidence="2 3" key="1">
    <citation type="submission" date="2018-05" db="EMBL/GenBank/DDBJ databases">
        <title>Rhodoferax soyangensis sp.nov., isolated from an oligotrophic freshwater lake.</title>
        <authorList>
            <person name="Park M."/>
        </authorList>
    </citation>
    <scope>NUCLEOTIDE SEQUENCE [LARGE SCALE GENOMIC DNA]</scope>
    <source>
        <strain evidence="2 3">IMCC26218</strain>
    </source>
</reference>
<dbReference type="EMBL" id="QFZK01000026">
    <property type="protein sequence ID" value="RFO94953.1"/>
    <property type="molecule type" value="Genomic_DNA"/>
</dbReference>
<gene>
    <name evidence="2" type="ORF">DIC66_20945</name>
</gene>
<keyword evidence="3" id="KW-1185">Reference proteome</keyword>
<dbReference type="Proteomes" id="UP000260665">
    <property type="component" value="Unassembled WGS sequence"/>
</dbReference>
<organism evidence="2 3">
    <name type="scientific">Rhodoferax lacus</name>
    <dbReference type="NCBI Taxonomy" id="2184758"/>
    <lineage>
        <taxon>Bacteria</taxon>
        <taxon>Pseudomonadati</taxon>
        <taxon>Pseudomonadota</taxon>
        <taxon>Betaproteobacteria</taxon>
        <taxon>Burkholderiales</taxon>
        <taxon>Comamonadaceae</taxon>
        <taxon>Rhodoferax</taxon>
    </lineage>
</organism>
<dbReference type="AlphaFoldDB" id="A0A3E1R6U1"/>
<protein>
    <recommendedName>
        <fullName evidence="1">Antitoxin Xre/MbcA/ParS-like toxin-binding domain-containing protein</fullName>
    </recommendedName>
</protein>
<feature type="domain" description="Antitoxin Xre/MbcA/ParS-like toxin-binding" evidence="1">
    <location>
        <begin position="119"/>
        <end position="168"/>
    </location>
</feature>
<proteinExistence type="predicted"/>
<name>A0A3E1R6U1_9BURK</name>
<evidence type="ECO:0000313" key="2">
    <source>
        <dbReference type="EMBL" id="RFO94953.1"/>
    </source>
</evidence>
<dbReference type="Pfam" id="PF09722">
    <property type="entry name" value="Xre_MbcA_ParS_C"/>
    <property type="match status" value="1"/>
</dbReference>
<comment type="caution">
    <text evidence="2">The sequence shown here is derived from an EMBL/GenBank/DDBJ whole genome shotgun (WGS) entry which is preliminary data.</text>
</comment>
<sequence>MTTANPFTQAPLVTRLEAREQVWRYIVDAPKAAPSTARVSVKGKLLGLNSSSAYRIVKNGISSKAIGPLSDYLGVGKGQVVDYLDLDRTTVSRRAAKDQLLPMHSAEGVLRLLELDEMASDTFESDEDAANWLRKPHPMLDGESPLQAAKTSFGAQRAKDILVAVKYGGVV</sequence>
<accession>A0A3E1R6U1</accession>
<dbReference type="OrthoDB" id="7831721at2"/>
<evidence type="ECO:0000259" key="1">
    <source>
        <dbReference type="Pfam" id="PF09722"/>
    </source>
</evidence>